<organism evidence="1 2">
    <name type="scientific">Taxus chinensis</name>
    <name type="common">Chinese yew</name>
    <name type="synonym">Taxus wallichiana var. chinensis</name>
    <dbReference type="NCBI Taxonomy" id="29808"/>
    <lineage>
        <taxon>Eukaryota</taxon>
        <taxon>Viridiplantae</taxon>
        <taxon>Streptophyta</taxon>
        <taxon>Embryophyta</taxon>
        <taxon>Tracheophyta</taxon>
        <taxon>Spermatophyta</taxon>
        <taxon>Pinopsida</taxon>
        <taxon>Pinidae</taxon>
        <taxon>Conifers II</taxon>
        <taxon>Cupressales</taxon>
        <taxon>Taxaceae</taxon>
        <taxon>Taxus</taxon>
    </lineage>
</organism>
<sequence length="51" mass="5897">EHNLYVKKEKCLFAQEEVNFLGHIVGKGLIKPDPQKLKAIEDWEPPSNVHE</sequence>
<name>A0AA38L760_TAXCH</name>
<dbReference type="Proteomes" id="UP000824469">
    <property type="component" value="Unassembled WGS sequence"/>
</dbReference>
<dbReference type="InterPro" id="IPR043128">
    <property type="entry name" value="Rev_trsase/Diguanyl_cyclase"/>
</dbReference>
<comment type="caution">
    <text evidence="1">The sequence shown here is derived from an EMBL/GenBank/DDBJ whole genome shotgun (WGS) entry which is preliminary data.</text>
</comment>
<dbReference type="EMBL" id="JAHRHJ020000007">
    <property type="protein sequence ID" value="KAH9310087.1"/>
    <property type="molecule type" value="Genomic_DNA"/>
</dbReference>
<feature type="non-terminal residue" evidence="1">
    <location>
        <position position="51"/>
    </location>
</feature>
<protein>
    <recommendedName>
        <fullName evidence="3">Reverse transcriptase</fullName>
    </recommendedName>
</protein>
<feature type="non-terminal residue" evidence="1">
    <location>
        <position position="1"/>
    </location>
</feature>
<proteinExistence type="predicted"/>
<reference evidence="1 2" key="1">
    <citation type="journal article" date="2021" name="Nat. Plants">
        <title>The Taxus genome provides insights into paclitaxel biosynthesis.</title>
        <authorList>
            <person name="Xiong X."/>
            <person name="Gou J."/>
            <person name="Liao Q."/>
            <person name="Li Y."/>
            <person name="Zhou Q."/>
            <person name="Bi G."/>
            <person name="Li C."/>
            <person name="Du R."/>
            <person name="Wang X."/>
            <person name="Sun T."/>
            <person name="Guo L."/>
            <person name="Liang H."/>
            <person name="Lu P."/>
            <person name="Wu Y."/>
            <person name="Zhang Z."/>
            <person name="Ro D.K."/>
            <person name="Shang Y."/>
            <person name="Huang S."/>
            <person name="Yan J."/>
        </authorList>
    </citation>
    <scope>NUCLEOTIDE SEQUENCE [LARGE SCALE GENOMIC DNA]</scope>
    <source>
        <strain evidence="1">Ta-2019</strain>
    </source>
</reference>
<dbReference type="Gene3D" id="3.30.70.270">
    <property type="match status" value="1"/>
</dbReference>
<dbReference type="SUPFAM" id="SSF56672">
    <property type="entry name" value="DNA/RNA polymerases"/>
    <property type="match status" value="1"/>
</dbReference>
<accession>A0AA38L760</accession>
<dbReference type="InterPro" id="IPR043502">
    <property type="entry name" value="DNA/RNA_pol_sf"/>
</dbReference>
<evidence type="ECO:0000313" key="1">
    <source>
        <dbReference type="EMBL" id="KAH9310087.1"/>
    </source>
</evidence>
<evidence type="ECO:0008006" key="3">
    <source>
        <dbReference type="Google" id="ProtNLM"/>
    </source>
</evidence>
<evidence type="ECO:0000313" key="2">
    <source>
        <dbReference type="Proteomes" id="UP000824469"/>
    </source>
</evidence>
<keyword evidence="2" id="KW-1185">Reference proteome</keyword>
<gene>
    <name evidence="1" type="ORF">KI387_037998</name>
</gene>
<dbReference type="AlphaFoldDB" id="A0AA38L760"/>